<evidence type="ECO:0000313" key="3">
    <source>
        <dbReference type="Proteomes" id="UP001490365"/>
    </source>
</evidence>
<dbReference type="EMBL" id="JBEOZM010000002">
    <property type="protein sequence ID" value="MER6266693.1"/>
    <property type="molecule type" value="Genomic_DNA"/>
</dbReference>
<dbReference type="RefSeq" id="WP_351955369.1">
    <property type="nucleotide sequence ID" value="NZ_JBEOZM010000002.1"/>
</dbReference>
<sequence>MIGYYIHHQGLGHLHRARCVARHAQTPITGMSCLPRPADWSGDWVRLAPDAGPGTAAADPTAHGRLHWVPRHHAGLRTRMADIAQWIEHAAPELLVCDVSVEVATLARLMGTPVVVAAMRGDRNDPGHRLAYDLADTLLAPWPALAAEPGWPAGWYDKTVHTGAFSRYDGCRRPARPESGGEVLLMLGAGGADVDEAEVRRAAEATPDWKWTVLGGACGWAEDPWPLLCRADVVVTHAGQNAVAECAAARAPAVVIPQSRPHGEQHATARALTAASLATVCDRWPEPSEWPALLARARQTGGERWDRWAPGDGAVLAARVIDTLATRYAPPGSSVAPPQ</sequence>
<dbReference type="Gene3D" id="3.40.50.2000">
    <property type="entry name" value="Glycogen Phosphorylase B"/>
    <property type="match status" value="1"/>
</dbReference>
<name>A0ABV1T9I2_9ACTN</name>
<gene>
    <name evidence="2" type="ORF">ABT211_05250</name>
</gene>
<dbReference type="SUPFAM" id="SSF53756">
    <property type="entry name" value="UDP-Glycosyltransferase/glycogen phosphorylase"/>
    <property type="match status" value="1"/>
</dbReference>
<comment type="caution">
    <text evidence="2">The sequence shown here is derived from an EMBL/GenBank/DDBJ whole genome shotgun (WGS) entry which is preliminary data.</text>
</comment>
<dbReference type="InterPro" id="IPR007235">
    <property type="entry name" value="Glyco_trans_28_C"/>
</dbReference>
<accession>A0ABV1T9I2</accession>
<evidence type="ECO:0000313" key="2">
    <source>
        <dbReference type="EMBL" id="MER6266693.1"/>
    </source>
</evidence>
<protein>
    <submittedName>
        <fullName evidence="2">Glycosyltransferase</fullName>
    </submittedName>
</protein>
<feature type="domain" description="Glycosyl transferase family 28 C-terminal" evidence="1">
    <location>
        <begin position="230"/>
        <end position="280"/>
    </location>
</feature>
<proteinExistence type="predicted"/>
<organism evidence="2 3">
    <name type="scientific">Streptomyces sp. 900105755</name>
    <dbReference type="NCBI Taxonomy" id="3154389"/>
    <lineage>
        <taxon>Bacteria</taxon>
        <taxon>Bacillati</taxon>
        <taxon>Actinomycetota</taxon>
        <taxon>Actinomycetes</taxon>
        <taxon>Kitasatosporales</taxon>
        <taxon>Streptomycetaceae</taxon>
        <taxon>Streptomyces</taxon>
    </lineage>
</organism>
<reference evidence="2 3" key="1">
    <citation type="submission" date="2024-06" db="EMBL/GenBank/DDBJ databases">
        <title>The Natural Products Discovery Center: Release of the First 8490 Sequenced Strains for Exploring Actinobacteria Biosynthetic Diversity.</title>
        <authorList>
            <person name="Kalkreuter E."/>
            <person name="Kautsar S.A."/>
            <person name="Yang D."/>
            <person name="Bader C.D."/>
            <person name="Teijaro C.N."/>
            <person name="Fluegel L."/>
            <person name="Davis C.M."/>
            <person name="Simpson J.R."/>
            <person name="Lauterbach L."/>
            <person name="Steele A.D."/>
            <person name="Gui C."/>
            <person name="Meng S."/>
            <person name="Li G."/>
            <person name="Viehrig K."/>
            <person name="Ye F."/>
            <person name="Su P."/>
            <person name="Kiefer A.F."/>
            <person name="Nichols A."/>
            <person name="Cepeda A.J."/>
            <person name="Yan W."/>
            <person name="Fan B."/>
            <person name="Jiang Y."/>
            <person name="Adhikari A."/>
            <person name="Zheng C.-J."/>
            <person name="Schuster L."/>
            <person name="Cowan T.M."/>
            <person name="Smanski M.J."/>
            <person name="Chevrette M.G."/>
            <person name="De Carvalho L.P.S."/>
            <person name="Shen B."/>
        </authorList>
    </citation>
    <scope>NUCLEOTIDE SEQUENCE [LARGE SCALE GENOMIC DNA]</scope>
    <source>
        <strain evidence="2 3">NPDC001694</strain>
    </source>
</reference>
<keyword evidence="3" id="KW-1185">Reference proteome</keyword>
<dbReference type="Proteomes" id="UP001490365">
    <property type="component" value="Unassembled WGS sequence"/>
</dbReference>
<dbReference type="Pfam" id="PF04101">
    <property type="entry name" value="Glyco_tran_28_C"/>
    <property type="match status" value="1"/>
</dbReference>
<evidence type="ECO:0000259" key="1">
    <source>
        <dbReference type="Pfam" id="PF04101"/>
    </source>
</evidence>